<gene>
    <name evidence="1" type="ORF">JMJ77_014658</name>
</gene>
<evidence type="ECO:0000313" key="2">
    <source>
        <dbReference type="Proteomes" id="UP000699042"/>
    </source>
</evidence>
<dbReference type="AlphaFoldDB" id="A0A9P7QYM3"/>
<accession>A0A9P7QYM3</accession>
<name>A0A9P7QYM3_9PEZI</name>
<protein>
    <submittedName>
        <fullName evidence="1">Uncharacterized protein</fullName>
    </submittedName>
</protein>
<keyword evidence="2" id="KW-1185">Reference proteome</keyword>
<sequence length="18" mass="2096">MDWSQGPPIHCQGRAHYI</sequence>
<dbReference type="EMBL" id="JAESDN010000008">
    <property type="protein sequence ID" value="KAG7046427.1"/>
    <property type="molecule type" value="Genomic_DNA"/>
</dbReference>
<dbReference type="Proteomes" id="UP000699042">
    <property type="component" value="Unassembled WGS sequence"/>
</dbReference>
<evidence type="ECO:0000313" key="1">
    <source>
        <dbReference type="EMBL" id="KAG7046427.1"/>
    </source>
</evidence>
<comment type="caution">
    <text evidence="1">The sequence shown here is derived from an EMBL/GenBank/DDBJ whole genome shotgun (WGS) entry which is preliminary data.</text>
</comment>
<proteinExistence type="predicted"/>
<organism evidence="1 2">
    <name type="scientific">Colletotrichum scovillei</name>
    <dbReference type="NCBI Taxonomy" id="1209932"/>
    <lineage>
        <taxon>Eukaryota</taxon>
        <taxon>Fungi</taxon>
        <taxon>Dikarya</taxon>
        <taxon>Ascomycota</taxon>
        <taxon>Pezizomycotina</taxon>
        <taxon>Sordariomycetes</taxon>
        <taxon>Hypocreomycetidae</taxon>
        <taxon>Glomerellales</taxon>
        <taxon>Glomerellaceae</taxon>
        <taxon>Colletotrichum</taxon>
        <taxon>Colletotrichum acutatum species complex</taxon>
    </lineage>
</organism>
<reference evidence="1" key="1">
    <citation type="submission" date="2021-05" db="EMBL/GenBank/DDBJ databases">
        <title>Comparative genomics of three Colletotrichum scovillei strains and genetic complementation revealed genes involved fungal growth and virulence on chili pepper.</title>
        <authorList>
            <person name="Hsieh D.-K."/>
            <person name="Chuang S.-C."/>
            <person name="Chen C.-Y."/>
            <person name="Chao Y.-T."/>
            <person name="Lu M.-Y.J."/>
            <person name="Lee M.-H."/>
            <person name="Shih M.-C."/>
        </authorList>
    </citation>
    <scope>NUCLEOTIDE SEQUENCE</scope>
    <source>
        <strain evidence="1">Coll-153</strain>
    </source>
</reference>